<organism evidence="13 14">
    <name type="scientific">Paralimibaculum aggregatum</name>
    <dbReference type="NCBI Taxonomy" id="3036245"/>
    <lineage>
        <taxon>Bacteria</taxon>
        <taxon>Pseudomonadati</taxon>
        <taxon>Pseudomonadota</taxon>
        <taxon>Alphaproteobacteria</taxon>
        <taxon>Rhodobacterales</taxon>
        <taxon>Paracoccaceae</taxon>
        <taxon>Paralimibaculum</taxon>
    </lineage>
</organism>
<dbReference type="InterPro" id="IPR036291">
    <property type="entry name" value="NAD(P)-bd_dom_sf"/>
</dbReference>
<keyword evidence="5 10" id="KW-0566">Pantothenate biosynthesis</keyword>
<evidence type="ECO:0000256" key="2">
    <source>
        <dbReference type="ARBA" id="ARBA00007870"/>
    </source>
</evidence>
<name>A0ABQ6LSQ1_9RHOB</name>
<dbReference type="Proteomes" id="UP001239909">
    <property type="component" value="Unassembled WGS sequence"/>
</dbReference>
<evidence type="ECO:0000256" key="3">
    <source>
        <dbReference type="ARBA" id="ARBA00013014"/>
    </source>
</evidence>
<dbReference type="InterPro" id="IPR013328">
    <property type="entry name" value="6PGD_dom2"/>
</dbReference>
<protein>
    <recommendedName>
        <fullName evidence="4 10">2-dehydropantoate 2-reductase</fullName>
        <ecNumber evidence="3 10">1.1.1.169</ecNumber>
    </recommendedName>
    <alternativeName>
        <fullName evidence="8 10">Ketopantoate reductase</fullName>
    </alternativeName>
</protein>
<evidence type="ECO:0000256" key="4">
    <source>
        <dbReference type="ARBA" id="ARBA00019465"/>
    </source>
</evidence>
<dbReference type="SUPFAM" id="SSF51735">
    <property type="entry name" value="NAD(P)-binding Rossmann-fold domains"/>
    <property type="match status" value="1"/>
</dbReference>
<dbReference type="EMBL" id="BSYI01000051">
    <property type="protein sequence ID" value="GMG85096.1"/>
    <property type="molecule type" value="Genomic_DNA"/>
</dbReference>
<feature type="domain" description="Ketopantoate reductase N-terminal" evidence="11">
    <location>
        <begin position="3"/>
        <end position="152"/>
    </location>
</feature>
<dbReference type="Gene3D" id="1.10.1040.10">
    <property type="entry name" value="N-(1-d-carboxylethyl)-l-norvaline Dehydrogenase, domain 2"/>
    <property type="match status" value="1"/>
</dbReference>
<dbReference type="EC" id="1.1.1.169" evidence="3 10"/>
<evidence type="ECO:0000313" key="14">
    <source>
        <dbReference type="Proteomes" id="UP001239909"/>
    </source>
</evidence>
<evidence type="ECO:0000313" key="13">
    <source>
        <dbReference type="EMBL" id="GMG85096.1"/>
    </source>
</evidence>
<evidence type="ECO:0000256" key="10">
    <source>
        <dbReference type="RuleBase" id="RU362068"/>
    </source>
</evidence>
<comment type="function">
    <text evidence="10">Catalyzes the NADPH-dependent reduction of ketopantoate into pantoic acid.</text>
</comment>
<dbReference type="Gene3D" id="3.40.50.720">
    <property type="entry name" value="NAD(P)-binding Rossmann-like Domain"/>
    <property type="match status" value="1"/>
</dbReference>
<dbReference type="Pfam" id="PF08546">
    <property type="entry name" value="ApbA_C"/>
    <property type="match status" value="1"/>
</dbReference>
<dbReference type="RefSeq" id="WP_285674347.1">
    <property type="nucleotide sequence ID" value="NZ_BSYI01000051.1"/>
</dbReference>
<keyword evidence="14" id="KW-1185">Reference proteome</keyword>
<feature type="domain" description="Ketopantoate reductase C-terminal" evidence="12">
    <location>
        <begin position="178"/>
        <end position="302"/>
    </location>
</feature>
<evidence type="ECO:0000256" key="5">
    <source>
        <dbReference type="ARBA" id="ARBA00022655"/>
    </source>
</evidence>
<comment type="caution">
    <text evidence="13">The sequence shown here is derived from an EMBL/GenBank/DDBJ whole genome shotgun (WGS) entry which is preliminary data.</text>
</comment>
<comment type="catalytic activity">
    <reaction evidence="9 10">
        <text>(R)-pantoate + NADP(+) = 2-dehydropantoate + NADPH + H(+)</text>
        <dbReference type="Rhea" id="RHEA:16233"/>
        <dbReference type="ChEBI" id="CHEBI:11561"/>
        <dbReference type="ChEBI" id="CHEBI:15378"/>
        <dbReference type="ChEBI" id="CHEBI:15980"/>
        <dbReference type="ChEBI" id="CHEBI:57783"/>
        <dbReference type="ChEBI" id="CHEBI:58349"/>
        <dbReference type="EC" id="1.1.1.169"/>
    </reaction>
</comment>
<dbReference type="SUPFAM" id="SSF48179">
    <property type="entry name" value="6-phosphogluconate dehydrogenase C-terminal domain-like"/>
    <property type="match status" value="1"/>
</dbReference>
<accession>A0ABQ6LSQ1</accession>
<keyword evidence="7 10" id="KW-0560">Oxidoreductase</keyword>
<comment type="pathway">
    <text evidence="1 10">Cofactor biosynthesis; (R)-pantothenate biosynthesis; (R)-pantoate from 3-methyl-2-oxobutanoate: step 2/2.</text>
</comment>
<dbReference type="InterPro" id="IPR008927">
    <property type="entry name" value="6-PGluconate_DH-like_C_sf"/>
</dbReference>
<dbReference type="InterPro" id="IPR003710">
    <property type="entry name" value="ApbA"/>
</dbReference>
<proteinExistence type="inferred from homology"/>
<evidence type="ECO:0000256" key="7">
    <source>
        <dbReference type="ARBA" id="ARBA00023002"/>
    </source>
</evidence>
<evidence type="ECO:0000259" key="12">
    <source>
        <dbReference type="Pfam" id="PF08546"/>
    </source>
</evidence>
<dbReference type="InterPro" id="IPR051402">
    <property type="entry name" value="KPR-Related"/>
</dbReference>
<reference evidence="13 14" key="1">
    <citation type="submission" date="2023-04" db="EMBL/GenBank/DDBJ databases">
        <title>Marinoamorphus aggregata gen. nov., sp. Nov., isolate from tissue of brittle star Ophioplocus japonicus.</title>
        <authorList>
            <person name="Kawano K."/>
            <person name="Sawayama S."/>
            <person name="Nakagawa S."/>
        </authorList>
    </citation>
    <scope>NUCLEOTIDE SEQUENCE [LARGE SCALE GENOMIC DNA]</scope>
    <source>
        <strain evidence="13 14">NKW23</strain>
    </source>
</reference>
<evidence type="ECO:0000256" key="1">
    <source>
        <dbReference type="ARBA" id="ARBA00004994"/>
    </source>
</evidence>
<dbReference type="InterPro" id="IPR013752">
    <property type="entry name" value="KPA_reductase"/>
</dbReference>
<comment type="similarity">
    <text evidence="2 10">Belongs to the ketopantoate reductase family.</text>
</comment>
<evidence type="ECO:0000256" key="9">
    <source>
        <dbReference type="ARBA" id="ARBA00048793"/>
    </source>
</evidence>
<gene>
    <name evidence="13" type="ORF">LNKW23_43120</name>
</gene>
<dbReference type="PANTHER" id="PTHR21708">
    <property type="entry name" value="PROBABLE 2-DEHYDROPANTOATE 2-REDUCTASE"/>
    <property type="match status" value="1"/>
</dbReference>
<keyword evidence="6 10" id="KW-0521">NADP</keyword>
<dbReference type="NCBIfam" id="TIGR00745">
    <property type="entry name" value="apbA_panE"/>
    <property type="match status" value="1"/>
</dbReference>
<evidence type="ECO:0000256" key="8">
    <source>
        <dbReference type="ARBA" id="ARBA00032024"/>
    </source>
</evidence>
<dbReference type="Pfam" id="PF02558">
    <property type="entry name" value="ApbA"/>
    <property type="match status" value="1"/>
</dbReference>
<sequence>MKIAVIGTGAMGSVYAAHFAEAGHEVIAVDPWQDHVEAINGAGLRLSGVSGDRLVQGIRATTDASETEGAELFVLATKASAVGEAARVIQPYAGDALILTIQNGLGAAERIAAHVGTDNVLLGVADGFGASMTGPGHAHHNAMKLIRVGEIAGGMTDRLERLADIWRGAGFNVRAFPDINQLVWEKFICNVTFSAPCAVFDRTLGEVMGDAALWAIAAGCAREAHDAGRSEGIAFSFDDPVAYALAFGQSMPKARPSLALDHRAGKLSEIDAINGMVPVVAARHGLAAPYNQTLTAVIRAREADFGRPG</sequence>
<dbReference type="PANTHER" id="PTHR21708:SF26">
    <property type="entry name" value="2-DEHYDROPANTOATE 2-REDUCTASE"/>
    <property type="match status" value="1"/>
</dbReference>
<dbReference type="InterPro" id="IPR013332">
    <property type="entry name" value="KPR_N"/>
</dbReference>
<evidence type="ECO:0000256" key="6">
    <source>
        <dbReference type="ARBA" id="ARBA00022857"/>
    </source>
</evidence>
<evidence type="ECO:0000259" key="11">
    <source>
        <dbReference type="Pfam" id="PF02558"/>
    </source>
</evidence>